<evidence type="ECO:0000313" key="1">
    <source>
        <dbReference type="EMBL" id="PRW63940.1"/>
    </source>
</evidence>
<dbReference type="RefSeq" id="WP_106113329.1">
    <property type="nucleotide sequence ID" value="NZ_PVSR01000008.1"/>
</dbReference>
<protein>
    <submittedName>
        <fullName evidence="1">Uncharacterized protein</fullName>
    </submittedName>
</protein>
<keyword evidence="2" id="KW-1185">Reference proteome</keyword>
<dbReference type="Proteomes" id="UP000239352">
    <property type="component" value="Unassembled WGS sequence"/>
</dbReference>
<sequence>MISTSRLWAELSGISPELAAADSAAVDDWHADGADSASEDPEEEDDYPVLLRLAALGSSFAARVNRMSAWQREQLLGRLNEVLVSGPEHEQNAVATGFLEALVSAYDRGDFDLATIWHELGEESRHYIKLWNTRTGAAVPYWMTFREPPEPQPPGAAVALLRDSCDLLASADDRLLNTATEARSAEPDYDLEHRVENMASEFVRDFHEIDRASRAKVFEALEKVVLGAPEGDVAAVRERFVPALVAGCRRGVLHPMLILSGLGAHTAHCFKKVDDDMDRCGRG</sequence>
<organism evidence="1 2">
    <name type="scientific">Actinopolyspora mortivallis</name>
    <dbReference type="NCBI Taxonomy" id="33906"/>
    <lineage>
        <taxon>Bacteria</taxon>
        <taxon>Bacillati</taxon>
        <taxon>Actinomycetota</taxon>
        <taxon>Actinomycetes</taxon>
        <taxon>Actinopolysporales</taxon>
        <taxon>Actinopolysporaceae</taxon>
        <taxon>Actinopolyspora</taxon>
    </lineage>
</organism>
<proteinExistence type="predicted"/>
<name>A0A2T0GXW7_ACTMO</name>
<accession>A0A2T0GXW7</accession>
<evidence type="ECO:0000313" key="2">
    <source>
        <dbReference type="Proteomes" id="UP000239352"/>
    </source>
</evidence>
<gene>
    <name evidence="1" type="ORF">CEP50_08210</name>
</gene>
<comment type="caution">
    <text evidence="1">The sequence shown here is derived from an EMBL/GenBank/DDBJ whole genome shotgun (WGS) entry which is preliminary data.</text>
</comment>
<reference evidence="1 2" key="1">
    <citation type="submission" date="2018-03" db="EMBL/GenBank/DDBJ databases">
        <title>Actinopolyspora mortivallis from Sahara, screening for active biomolecules.</title>
        <authorList>
            <person name="Selama O."/>
            <person name="Wellington E.M.H."/>
            <person name="Hacene H."/>
        </authorList>
    </citation>
    <scope>NUCLEOTIDE SEQUENCE [LARGE SCALE GENOMIC DNA]</scope>
    <source>
        <strain evidence="1 2">M5A</strain>
    </source>
</reference>
<dbReference type="AlphaFoldDB" id="A0A2T0GXW7"/>
<dbReference type="EMBL" id="PVSR01000008">
    <property type="protein sequence ID" value="PRW63940.1"/>
    <property type="molecule type" value="Genomic_DNA"/>
</dbReference>
<dbReference type="InParanoid" id="A0A2T0GXW7"/>